<keyword evidence="1" id="KW-1133">Transmembrane helix</keyword>
<dbReference type="Proteomes" id="UP000031978">
    <property type="component" value="Unassembled WGS sequence"/>
</dbReference>
<protein>
    <submittedName>
        <fullName evidence="2">Uncharacterized protein</fullName>
    </submittedName>
</protein>
<name>A0AB34QVI8_BACPU</name>
<sequence length="64" mass="7123">MIKALVRATPSVVPSVVEVALAVGTYEERSNPKERATPVIVFFHFITIIPFPKSVFSYNFIIGK</sequence>
<reference evidence="2 3" key="1">
    <citation type="submission" date="2014-12" db="EMBL/GenBank/DDBJ databases">
        <title>Draft Genome Sequences of Five Spore-Forming Food Isolates of Bacillus pumilus.</title>
        <authorList>
            <person name="de Jong A."/>
            <person name="van Heel A.J."/>
            <person name="Montalban-Lopez M."/>
            <person name="Krawczyk A.O."/>
            <person name="Berendsen E.M."/>
            <person name="Wells-Bennik M."/>
            <person name="Kuipers O.P."/>
        </authorList>
    </citation>
    <scope>NUCLEOTIDE SEQUENCE [LARGE SCALE GENOMIC DNA]</scope>
    <source>
        <strain evidence="2 3">B4127</strain>
    </source>
</reference>
<keyword evidence="1" id="KW-0812">Transmembrane</keyword>
<feature type="transmembrane region" description="Helical" evidence="1">
    <location>
        <begin position="39"/>
        <end position="61"/>
    </location>
</feature>
<evidence type="ECO:0000313" key="3">
    <source>
        <dbReference type="Proteomes" id="UP000031978"/>
    </source>
</evidence>
<dbReference type="EMBL" id="JXCL01000027">
    <property type="protein sequence ID" value="KIL17736.1"/>
    <property type="molecule type" value="Genomic_DNA"/>
</dbReference>
<dbReference type="RefSeq" id="WP_235355587.1">
    <property type="nucleotide sequence ID" value="NZ_CP154908.1"/>
</dbReference>
<organism evidence="2 3">
    <name type="scientific">Bacillus pumilus</name>
    <name type="common">Bacillus mesentericus</name>
    <dbReference type="NCBI Taxonomy" id="1408"/>
    <lineage>
        <taxon>Bacteria</taxon>
        <taxon>Bacillati</taxon>
        <taxon>Bacillota</taxon>
        <taxon>Bacilli</taxon>
        <taxon>Bacillales</taxon>
        <taxon>Bacillaceae</taxon>
        <taxon>Bacillus</taxon>
    </lineage>
</organism>
<comment type="caution">
    <text evidence="2">The sequence shown here is derived from an EMBL/GenBank/DDBJ whole genome shotgun (WGS) entry which is preliminary data.</text>
</comment>
<evidence type="ECO:0000313" key="2">
    <source>
        <dbReference type="EMBL" id="KIL17736.1"/>
    </source>
</evidence>
<accession>A0AB34QVI8</accession>
<gene>
    <name evidence="2" type="ORF">B4127_3362</name>
</gene>
<keyword evidence="1" id="KW-0472">Membrane</keyword>
<proteinExistence type="predicted"/>
<dbReference type="AlphaFoldDB" id="A0AB34QVI8"/>
<evidence type="ECO:0000256" key="1">
    <source>
        <dbReference type="SAM" id="Phobius"/>
    </source>
</evidence>